<name>A0A428TP50_9HYPO</name>
<reference evidence="1 2" key="1">
    <citation type="submission" date="2017-06" db="EMBL/GenBank/DDBJ databases">
        <title>Comparative genomic analysis of Ambrosia Fusariam Clade fungi.</title>
        <authorList>
            <person name="Stajich J.E."/>
            <person name="Carrillo J."/>
            <person name="Kijimoto T."/>
            <person name="Eskalen A."/>
            <person name="O'Donnell K."/>
            <person name="Kasson M."/>
        </authorList>
    </citation>
    <scope>NUCLEOTIDE SEQUENCE [LARGE SCALE GENOMIC DNA]</scope>
    <source>
        <strain evidence="1 2">NRRL62579</strain>
    </source>
</reference>
<dbReference type="AlphaFoldDB" id="A0A428TP50"/>
<dbReference type="EMBL" id="NKCK01000064">
    <property type="protein sequence ID" value="RSM03816.1"/>
    <property type="molecule type" value="Genomic_DNA"/>
</dbReference>
<gene>
    <name evidence="1" type="ORF">CEP52_007192</name>
</gene>
<dbReference type="STRING" id="1325735.A0A428TP50"/>
<accession>A0A428TP50</accession>
<organism evidence="1 2">
    <name type="scientific">Fusarium oligoseptatum</name>
    <dbReference type="NCBI Taxonomy" id="2604345"/>
    <lineage>
        <taxon>Eukaryota</taxon>
        <taxon>Fungi</taxon>
        <taxon>Dikarya</taxon>
        <taxon>Ascomycota</taxon>
        <taxon>Pezizomycotina</taxon>
        <taxon>Sordariomycetes</taxon>
        <taxon>Hypocreomycetidae</taxon>
        <taxon>Hypocreales</taxon>
        <taxon>Nectriaceae</taxon>
        <taxon>Fusarium</taxon>
        <taxon>Fusarium solani species complex</taxon>
    </lineage>
</organism>
<keyword evidence="2" id="KW-1185">Reference proteome</keyword>
<sequence>MSNPTTEMHAYGDALGMLKAIDEILLFAPPKWNKSVFHMPMLAVTEDEPYKPASYPEGMAHHTASKLLVLKHFCERNADFDLWGVRFGSLFPGLKEEGRARVSASQKLAYEALGTLQPSYHEACNAWDQGVLSRRRLISTTEGYFGLATPFSFHITEKNREELYNSWE</sequence>
<proteinExistence type="predicted"/>
<evidence type="ECO:0000313" key="2">
    <source>
        <dbReference type="Proteomes" id="UP000287144"/>
    </source>
</evidence>
<comment type="caution">
    <text evidence="1">The sequence shown here is derived from an EMBL/GenBank/DDBJ whole genome shotgun (WGS) entry which is preliminary data.</text>
</comment>
<protein>
    <submittedName>
        <fullName evidence="1">Uncharacterized protein</fullName>
    </submittedName>
</protein>
<dbReference type="Proteomes" id="UP000287144">
    <property type="component" value="Unassembled WGS sequence"/>
</dbReference>
<evidence type="ECO:0000313" key="1">
    <source>
        <dbReference type="EMBL" id="RSM03816.1"/>
    </source>
</evidence>